<accession>D8LVK9</accession>
<organism evidence="1">
    <name type="scientific">Blastocystis hominis</name>
    <dbReference type="NCBI Taxonomy" id="12968"/>
    <lineage>
        <taxon>Eukaryota</taxon>
        <taxon>Sar</taxon>
        <taxon>Stramenopiles</taxon>
        <taxon>Bigyra</taxon>
        <taxon>Opalozoa</taxon>
        <taxon>Opalinata</taxon>
        <taxon>Blastocystidae</taxon>
        <taxon>Blastocystis</taxon>
    </lineage>
</organism>
<evidence type="ECO:0000313" key="1">
    <source>
        <dbReference type="EMBL" id="CBK19848.2"/>
    </source>
</evidence>
<dbReference type="InterPro" id="IPR011335">
    <property type="entry name" value="Restrct_endonuc-II-like"/>
</dbReference>
<name>D8LVK9_BLAHO</name>
<dbReference type="GeneID" id="24922172"/>
<evidence type="ECO:0008006" key="3">
    <source>
        <dbReference type="Google" id="ProtNLM"/>
    </source>
</evidence>
<dbReference type="InParanoid" id="D8LVK9"/>
<dbReference type="RefSeq" id="XP_012893896.1">
    <property type="nucleotide sequence ID" value="XM_013038442.1"/>
</dbReference>
<proteinExistence type="predicted"/>
<dbReference type="OrthoDB" id="19044at2759"/>
<evidence type="ECO:0000313" key="2">
    <source>
        <dbReference type="Proteomes" id="UP000008312"/>
    </source>
</evidence>
<dbReference type="InterPro" id="IPR011604">
    <property type="entry name" value="PDDEXK-like_dom_sf"/>
</dbReference>
<dbReference type="SUPFAM" id="SSF52980">
    <property type="entry name" value="Restriction endonuclease-like"/>
    <property type="match status" value="1"/>
</dbReference>
<reference evidence="1" key="1">
    <citation type="submission" date="2010-02" db="EMBL/GenBank/DDBJ databases">
        <title>Sequencing and annotation of the Blastocystis hominis genome.</title>
        <authorList>
            <person name="Wincker P."/>
        </authorList>
    </citation>
    <scope>NUCLEOTIDE SEQUENCE</scope>
    <source>
        <strain evidence="1">Singapore isolate B</strain>
    </source>
</reference>
<dbReference type="Gene3D" id="3.90.320.10">
    <property type="match status" value="1"/>
</dbReference>
<dbReference type="GO" id="GO:0006281">
    <property type="term" value="P:DNA repair"/>
    <property type="evidence" value="ECO:0007669"/>
    <property type="project" value="UniProtKB-ARBA"/>
</dbReference>
<keyword evidence="2" id="KW-1185">Reference proteome</keyword>
<sequence>MNLINQVLLLQKKQPHRIFTEDDLYFLKRIAESSPQQELQKKAFVGNETHALLSQIIAGKDIKGKPKFEPFISGYKLWRKANNIDIYFTDVFVKSEKYGFCGFIDAVGTQEDGKLFILDFKSGSGIYDSYAIQIAAYCKAFEEYYDAVRVPNFDFSELQISTLAFLTFSIVKNCTS</sequence>
<gene>
    <name evidence="1" type="ORF">GSBLH_T00006047001</name>
</gene>
<dbReference type="EMBL" id="FN668638">
    <property type="protein sequence ID" value="CBK19848.2"/>
    <property type="molecule type" value="Genomic_DNA"/>
</dbReference>
<dbReference type="Proteomes" id="UP000008312">
    <property type="component" value="Unassembled WGS sequence"/>
</dbReference>
<protein>
    <recommendedName>
        <fullName evidence="3">PD-(D/E)XK endonuclease-like domain-containing protein</fullName>
    </recommendedName>
</protein>
<dbReference type="AlphaFoldDB" id="D8LVK9"/>